<gene>
    <name evidence="4" type="ORF">GB996_04685</name>
</gene>
<feature type="domain" description="Methyltransferase" evidence="3">
    <location>
        <begin position="47"/>
        <end position="142"/>
    </location>
</feature>
<evidence type="ECO:0000313" key="4">
    <source>
        <dbReference type="EMBL" id="MUG32088.1"/>
    </source>
</evidence>
<dbReference type="PANTHER" id="PTHR43861:SF1">
    <property type="entry name" value="TRANS-ACONITATE 2-METHYLTRANSFERASE"/>
    <property type="match status" value="1"/>
</dbReference>
<dbReference type="EMBL" id="WFKQ01000002">
    <property type="protein sequence ID" value="MUG32088.1"/>
    <property type="molecule type" value="Genomic_DNA"/>
</dbReference>
<name>A0A844M0D5_9GAMM</name>
<evidence type="ECO:0000256" key="2">
    <source>
        <dbReference type="ARBA" id="ARBA00022679"/>
    </source>
</evidence>
<dbReference type="PANTHER" id="PTHR43861">
    <property type="entry name" value="TRANS-ACONITATE 2-METHYLTRANSFERASE-RELATED"/>
    <property type="match status" value="1"/>
</dbReference>
<keyword evidence="1 4" id="KW-0489">Methyltransferase</keyword>
<evidence type="ECO:0000313" key="5">
    <source>
        <dbReference type="Proteomes" id="UP000442109"/>
    </source>
</evidence>
<dbReference type="SUPFAM" id="SSF53335">
    <property type="entry name" value="S-adenosyl-L-methionine-dependent methyltransferases"/>
    <property type="match status" value="1"/>
</dbReference>
<dbReference type="Pfam" id="PF13649">
    <property type="entry name" value="Methyltransf_25"/>
    <property type="match status" value="1"/>
</dbReference>
<protein>
    <submittedName>
        <fullName evidence="4">Methyltransferase domain-containing protein</fullName>
    </submittedName>
</protein>
<keyword evidence="2 4" id="KW-0808">Transferase</keyword>
<dbReference type="GO" id="GO:0032259">
    <property type="term" value="P:methylation"/>
    <property type="evidence" value="ECO:0007669"/>
    <property type="project" value="UniProtKB-KW"/>
</dbReference>
<dbReference type="OrthoDB" id="9791837at2"/>
<sequence>MKTKETLNYYNQNAETYIKQTRNLRTNDLCDRFVYELPFHLGIAHNVLDVGCGSGRDAFWISNRYAINVTAIDGSSEMIKINKKNYELSEVKWLNVLFDEIKIQGWEDKFTGIWACASLLHVPFKALPYLMTDLIKTLKFEGIMYASFKHGDAERYDGERFFCDMNEGRLLEVLHQLHVDCTIEYDCWITSDLREDRDDEWFNILINKSV</sequence>
<accession>A0A844M0D5</accession>
<dbReference type="AlphaFoldDB" id="A0A844M0D5"/>
<evidence type="ECO:0000259" key="3">
    <source>
        <dbReference type="Pfam" id="PF13649"/>
    </source>
</evidence>
<dbReference type="Proteomes" id="UP000442109">
    <property type="component" value="Unassembled WGS sequence"/>
</dbReference>
<dbReference type="Gene3D" id="3.40.50.150">
    <property type="entry name" value="Vaccinia Virus protein VP39"/>
    <property type="match status" value="1"/>
</dbReference>
<dbReference type="RefSeq" id="WP_155586980.1">
    <property type="nucleotide sequence ID" value="NZ_WFKQ01000002.1"/>
</dbReference>
<proteinExistence type="predicted"/>
<keyword evidence="5" id="KW-1185">Reference proteome</keyword>
<dbReference type="CDD" id="cd02440">
    <property type="entry name" value="AdoMet_MTases"/>
    <property type="match status" value="1"/>
</dbReference>
<reference evidence="4 5" key="1">
    <citation type="journal article" date="2019" name="PLoS ONE">
        <title>Pup mortality in New Zealand sea lions (Phocarctos hookeri) at Enderby Island, Auckland Islands, 2013-18.</title>
        <authorList>
            <person name="Michael S.A."/>
            <person name="Hayman D.T.S."/>
            <person name="Gray R."/>
            <person name="Zhang J."/>
            <person name="Rogers L."/>
            <person name="Roe W.D."/>
        </authorList>
    </citation>
    <scope>NUCLEOTIDE SEQUENCE [LARGE SCALE GENOMIC DNA]</scope>
    <source>
        <strain evidence="4 5">SM868</strain>
    </source>
</reference>
<organism evidence="4 5">
    <name type="scientific">Psychrobacter sanguinis</name>
    <dbReference type="NCBI Taxonomy" id="861445"/>
    <lineage>
        <taxon>Bacteria</taxon>
        <taxon>Pseudomonadati</taxon>
        <taxon>Pseudomonadota</taxon>
        <taxon>Gammaproteobacteria</taxon>
        <taxon>Moraxellales</taxon>
        <taxon>Moraxellaceae</taxon>
        <taxon>Psychrobacter</taxon>
    </lineage>
</organism>
<comment type="caution">
    <text evidence="4">The sequence shown here is derived from an EMBL/GenBank/DDBJ whole genome shotgun (WGS) entry which is preliminary data.</text>
</comment>
<evidence type="ECO:0000256" key="1">
    <source>
        <dbReference type="ARBA" id="ARBA00022603"/>
    </source>
</evidence>
<dbReference type="InterPro" id="IPR041698">
    <property type="entry name" value="Methyltransf_25"/>
</dbReference>
<dbReference type="InterPro" id="IPR029063">
    <property type="entry name" value="SAM-dependent_MTases_sf"/>
</dbReference>
<dbReference type="GO" id="GO:0008168">
    <property type="term" value="F:methyltransferase activity"/>
    <property type="evidence" value="ECO:0007669"/>
    <property type="project" value="UniProtKB-KW"/>
</dbReference>